<evidence type="ECO:0000256" key="5">
    <source>
        <dbReference type="SAM" id="MobiDB-lite"/>
    </source>
</evidence>
<dbReference type="InterPro" id="IPR051065">
    <property type="entry name" value="Ras-related_GTPase"/>
</dbReference>
<keyword evidence="3" id="KW-0378">Hydrolase</keyword>
<organism evidence="6">
    <name type="scientific">Arion vulgaris</name>
    <dbReference type="NCBI Taxonomy" id="1028688"/>
    <lineage>
        <taxon>Eukaryota</taxon>
        <taxon>Metazoa</taxon>
        <taxon>Spiralia</taxon>
        <taxon>Lophotrochozoa</taxon>
        <taxon>Mollusca</taxon>
        <taxon>Gastropoda</taxon>
        <taxon>Heterobranchia</taxon>
        <taxon>Euthyneura</taxon>
        <taxon>Panpulmonata</taxon>
        <taxon>Eupulmonata</taxon>
        <taxon>Stylommatophora</taxon>
        <taxon>Helicina</taxon>
        <taxon>Arionoidea</taxon>
        <taxon>Arionidae</taxon>
        <taxon>Arion</taxon>
    </lineage>
</organism>
<dbReference type="PRINTS" id="PR00449">
    <property type="entry name" value="RASTRNSFRMNG"/>
</dbReference>
<reference evidence="6" key="1">
    <citation type="submission" date="2014-12" db="EMBL/GenBank/DDBJ databases">
        <title>Insight into the proteome of Arion vulgaris.</title>
        <authorList>
            <person name="Aradska J."/>
            <person name="Bulat T."/>
            <person name="Smidak R."/>
            <person name="Sarate P."/>
            <person name="Gangsoo J."/>
            <person name="Sialana F."/>
            <person name="Bilban M."/>
            <person name="Lubec G."/>
        </authorList>
    </citation>
    <scope>NUCLEOTIDE SEQUENCE</scope>
    <source>
        <tissue evidence="6">Skin</tissue>
    </source>
</reference>
<dbReference type="PANTHER" id="PTHR45704">
    <property type="entry name" value="RAS-LIKE FAMILY MEMBER 11"/>
    <property type="match status" value="1"/>
</dbReference>
<dbReference type="SMART" id="SM00175">
    <property type="entry name" value="RAB"/>
    <property type="match status" value="1"/>
</dbReference>
<gene>
    <name evidence="6" type="primary">ORF32162</name>
</gene>
<dbReference type="PROSITE" id="PS51419">
    <property type="entry name" value="RAB"/>
    <property type="match status" value="1"/>
</dbReference>
<dbReference type="AlphaFoldDB" id="A0A0B6YQU0"/>
<proteinExistence type="inferred from homology"/>
<accession>A0A0B6YQU0</accession>
<evidence type="ECO:0000256" key="4">
    <source>
        <dbReference type="ARBA" id="ARBA00048098"/>
    </source>
</evidence>
<dbReference type="InterPro" id="IPR001806">
    <property type="entry name" value="Small_GTPase"/>
</dbReference>
<dbReference type="PROSITE" id="PS51421">
    <property type="entry name" value="RAS"/>
    <property type="match status" value="1"/>
</dbReference>
<dbReference type="EMBL" id="HACG01011286">
    <property type="protein sequence ID" value="CEK58151.1"/>
    <property type="molecule type" value="Transcribed_RNA"/>
</dbReference>
<feature type="compositionally biased region" description="Polar residues" evidence="5">
    <location>
        <begin position="244"/>
        <end position="253"/>
    </location>
</feature>
<dbReference type="SMART" id="SM00173">
    <property type="entry name" value="RAS"/>
    <property type="match status" value="1"/>
</dbReference>
<evidence type="ECO:0000256" key="3">
    <source>
        <dbReference type="ARBA" id="ARBA00022801"/>
    </source>
</evidence>
<comment type="catalytic activity">
    <reaction evidence="4">
        <text>GTP + H2O = GDP + phosphate + H(+)</text>
        <dbReference type="Rhea" id="RHEA:19669"/>
        <dbReference type="ChEBI" id="CHEBI:15377"/>
        <dbReference type="ChEBI" id="CHEBI:15378"/>
        <dbReference type="ChEBI" id="CHEBI:37565"/>
        <dbReference type="ChEBI" id="CHEBI:43474"/>
        <dbReference type="ChEBI" id="CHEBI:58189"/>
        <dbReference type="EC" id="3.6.5.2"/>
    </reaction>
</comment>
<dbReference type="SMART" id="SM00174">
    <property type="entry name" value="RHO"/>
    <property type="match status" value="1"/>
</dbReference>
<dbReference type="GO" id="GO:0003925">
    <property type="term" value="F:G protein activity"/>
    <property type="evidence" value="ECO:0007669"/>
    <property type="project" value="UniProtKB-EC"/>
</dbReference>
<dbReference type="EC" id="3.6.5.2" evidence="2"/>
<comment type="similarity">
    <text evidence="1">Belongs to the small GTPase superfamily. Ras family.</text>
</comment>
<dbReference type="GO" id="GO:0005525">
    <property type="term" value="F:GTP binding"/>
    <property type="evidence" value="ECO:0007669"/>
    <property type="project" value="InterPro"/>
</dbReference>
<evidence type="ECO:0000313" key="6">
    <source>
        <dbReference type="EMBL" id="CEK58151.1"/>
    </source>
</evidence>
<dbReference type="Pfam" id="PF00071">
    <property type="entry name" value="Ras"/>
    <property type="match status" value="1"/>
</dbReference>
<evidence type="ECO:0000256" key="2">
    <source>
        <dbReference type="ARBA" id="ARBA00011984"/>
    </source>
</evidence>
<evidence type="ECO:0000256" key="1">
    <source>
        <dbReference type="ARBA" id="ARBA00008344"/>
    </source>
</evidence>
<dbReference type="InterPro" id="IPR027417">
    <property type="entry name" value="P-loop_NTPase"/>
</dbReference>
<dbReference type="SUPFAM" id="SSF52540">
    <property type="entry name" value="P-loop containing nucleoside triphosphate hydrolases"/>
    <property type="match status" value="1"/>
</dbReference>
<feature type="region of interest" description="Disordered" evidence="5">
    <location>
        <begin position="230"/>
        <end position="253"/>
    </location>
</feature>
<protein>
    <recommendedName>
        <fullName evidence="2">small monomeric GTPase</fullName>
        <ecNumber evidence="2">3.6.5.2</ecNumber>
    </recommendedName>
</protein>
<sequence length="253" mass="28530">MWCGPARGRQRLRSESDCSVYDEEYKIVLVGAKDVGKTAICQVYVGGKEQANSCDRLVIQKTAKLRRAEFCTWDTVDGHTCCMRLSELHMSPSVTPQIGCDDPIIKSLTQRADGFLLIYSVTDNDSFRATSNYYGLLMQLRSHIDTPLVFIAHKTDCITGQVVTSDEGRDAAFDIGASYYETSVRSDSEGIKFVFHDVIRQVRSVRSHARTQEHTCNKVRGLIHRLSLKSRKKRSKSRSQQKLTSADQVQGQR</sequence>
<name>A0A0B6YQU0_9EUPU</name>
<dbReference type="Gene3D" id="3.40.50.300">
    <property type="entry name" value="P-loop containing nucleotide triphosphate hydrolases"/>
    <property type="match status" value="1"/>
</dbReference>
<feature type="compositionally biased region" description="Basic residues" evidence="5">
    <location>
        <begin position="230"/>
        <end position="239"/>
    </location>
</feature>